<proteinExistence type="inferred from homology"/>
<dbReference type="EC" id="3.1.-.-" evidence="5"/>
<dbReference type="Pfam" id="PF01850">
    <property type="entry name" value="PIN"/>
    <property type="match status" value="1"/>
</dbReference>
<keyword evidence="3 5" id="KW-0479">Metal-binding</keyword>
<reference evidence="7" key="1">
    <citation type="submission" date="2014-02" db="EMBL/GenBank/DDBJ databases">
        <title>Expanding our view of genomic diversity in Candidatus Accumulibacter clades.</title>
        <authorList>
            <person name="Skennerton C.T."/>
            <person name="Barr J.J."/>
            <person name="Slater F.R."/>
            <person name="Bond P.L."/>
            <person name="Tyson G.W."/>
        </authorList>
    </citation>
    <scope>NUCLEOTIDE SEQUENCE [LARGE SCALE GENOMIC DNA]</scope>
</reference>
<keyword evidence="8" id="KW-1185">Reference proteome</keyword>
<feature type="binding site" evidence="5">
    <location>
        <position position="106"/>
    </location>
    <ligand>
        <name>Mg(2+)</name>
        <dbReference type="ChEBI" id="CHEBI:18420"/>
    </ligand>
</feature>
<evidence type="ECO:0000313" key="8">
    <source>
        <dbReference type="Proteomes" id="UP000020218"/>
    </source>
</evidence>
<feature type="domain" description="PIN" evidence="6">
    <location>
        <begin position="5"/>
        <end position="126"/>
    </location>
</feature>
<comment type="caution">
    <text evidence="7">The sequence shown here is derived from an EMBL/GenBank/DDBJ whole genome shotgun (WGS) entry which is preliminary data.</text>
</comment>
<dbReference type="Proteomes" id="UP000020218">
    <property type="component" value="Unassembled WGS sequence"/>
</dbReference>
<dbReference type="GO" id="GO:0004540">
    <property type="term" value="F:RNA nuclease activity"/>
    <property type="evidence" value="ECO:0007669"/>
    <property type="project" value="InterPro"/>
</dbReference>
<feature type="binding site" evidence="5">
    <location>
        <position position="7"/>
    </location>
    <ligand>
        <name>Mg(2+)</name>
        <dbReference type="ChEBI" id="CHEBI:18420"/>
    </ligand>
</feature>
<dbReference type="InterPro" id="IPR022907">
    <property type="entry name" value="VapC_family"/>
</dbReference>
<evidence type="ECO:0000313" key="7">
    <source>
        <dbReference type="EMBL" id="EXI67636.1"/>
    </source>
</evidence>
<evidence type="ECO:0000259" key="6">
    <source>
        <dbReference type="Pfam" id="PF01850"/>
    </source>
</evidence>
<dbReference type="SUPFAM" id="SSF88723">
    <property type="entry name" value="PIN domain-like"/>
    <property type="match status" value="1"/>
</dbReference>
<dbReference type="InterPro" id="IPR002716">
    <property type="entry name" value="PIN_dom"/>
</dbReference>
<keyword evidence="5" id="KW-0800">Toxin</keyword>
<dbReference type="GO" id="GO:0000287">
    <property type="term" value="F:magnesium ion binding"/>
    <property type="evidence" value="ECO:0007669"/>
    <property type="project" value="UniProtKB-UniRule"/>
</dbReference>
<dbReference type="InterPro" id="IPR006226">
    <property type="entry name" value="Mtu_PIN"/>
</dbReference>
<dbReference type="EMBL" id="JFAX01000009">
    <property type="protein sequence ID" value="EXI67636.1"/>
    <property type="molecule type" value="Genomic_DNA"/>
</dbReference>
<dbReference type="InterPro" id="IPR029060">
    <property type="entry name" value="PIN-like_dom_sf"/>
</dbReference>
<keyword evidence="2 5" id="KW-0540">Nuclease</keyword>
<dbReference type="AlphaFoldDB" id="A0A011MYI9"/>
<dbReference type="STRING" id="1454001.AW08_01899"/>
<evidence type="ECO:0000256" key="2">
    <source>
        <dbReference type="ARBA" id="ARBA00022722"/>
    </source>
</evidence>
<dbReference type="GO" id="GO:0090729">
    <property type="term" value="F:toxin activity"/>
    <property type="evidence" value="ECO:0007669"/>
    <property type="project" value="UniProtKB-KW"/>
</dbReference>
<keyword evidence="4 5" id="KW-0378">Hydrolase</keyword>
<dbReference type="PATRIC" id="fig|1454001.3.peg.1900"/>
<evidence type="ECO:0000256" key="4">
    <source>
        <dbReference type="ARBA" id="ARBA00022801"/>
    </source>
</evidence>
<sequence>MLRALLDVNVLIALLDSDHLHHGRATAWLQENIHSGWASCPLTENGCIRIMSQTGYPNPRPAGAIAERLAAATATGHHVFWSDAVSILDRGRIAWNAVLGSRQVTDVHLLALAVQQGGRLVTLDRAVPLQAVPEAGSRHLVLI</sequence>
<comment type="similarity">
    <text evidence="5">Belongs to the PINc/VapC protein family.</text>
</comment>
<keyword evidence="1 5" id="KW-1277">Toxin-antitoxin system</keyword>
<evidence type="ECO:0000256" key="1">
    <source>
        <dbReference type="ARBA" id="ARBA00022649"/>
    </source>
</evidence>
<keyword evidence="5" id="KW-0460">Magnesium</keyword>
<accession>A0A011MYI9</accession>
<evidence type="ECO:0000256" key="3">
    <source>
        <dbReference type="ARBA" id="ARBA00022723"/>
    </source>
</evidence>
<evidence type="ECO:0000256" key="5">
    <source>
        <dbReference type="HAMAP-Rule" id="MF_00265"/>
    </source>
</evidence>
<comment type="function">
    <text evidence="5">Toxic component of a toxin-antitoxin (TA) system. An RNase.</text>
</comment>
<comment type="cofactor">
    <cofactor evidence="5">
        <name>Mg(2+)</name>
        <dbReference type="ChEBI" id="CHEBI:18420"/>
    </cofactor>
</comment>
<protein>
    <recommendedName>
        <fullName evidence="5">Ribonuclease VapC</fullName>
        <shortName evidence="5">RNase VapC</shortName>
        <ecNumber evidence="5">3.1.-.-</ecNumber>
    </recommendedName>
    <alternativeName>
        <fullName evidence="5">Toxin VapC</fullName>
    </alternativeName>
</protein>
<name>A0A011MYI9_9PROT</name>
<organism evidence="7 8">
    <name type="scientific">Candidatus Accumulibacter adjunctus</name>
    <dbReference type="NCBI Taxonomy" id="1454001"/>
    <lineage>
        <taxon>Bacteria</taxon>
        <taxon>Pseudomonadati</taxon>
        <taxon>Pseudomonadota</taxon>
        <taxon>Betaproteobacteria</taxon>
        <taxon>Candidatus Accumulibacter</taxon>
    </lineage>
</organism>
<dbReference type="HAMAP" id="MF_00265">
    <property type="entry name" value="VapC_Nob1"/>
    <property type="match status" value="1"/>
</dbReference>
<dbReference type="GO" id="GO:0016788">
    <property type="term" value="F:hydrolase activity, acting on ester bonds"/>
    <property type="evidence" value="ECO:0007669"/>
    <property type="project" value="InterPro"/>
</dbReference>
<gene>
    <name evidence="5" type="primary">vapC</name>
    <name evidence="7" type="ORF">AW08_01899</name>
</gene>
<dbReference type="NCBIfam" id="TIGR00028">
    <property type="entry name" value="Mtu_PIN_fam"/>
    <property type="match status" value="1"/>
</dbReference>
<dbReference type="GO" id="GO:0045926">
    <property type="term" value="P:negative regulation of growth"/>
    <property type="evidence" value="ECO:0007669"/>
    <property type="project" value="UniProtKB-ARBA"/>
</dbReference>